<accession>A0A5S9XGF9</accession>
<dbReference type="AlphaFoldDB" id="A0A5S9XGF9"/>
<evidence type="ECO:0000313" key="3">
    <source>
        <dbReference type="Proteomes" id="UP000434276"/>
    </source>
</evidence>
<name>A0A5S9XGF9_ARATH</name>
<dbReference type="Araport" id="AT3G28291"/>
<reference evidence="2 3" key="1">
    <citation type="submission" date="2019-12" db="EMBL/GenBank/DDBJ databases">
        <authorList>
            <person name="Jiao W.-B."/>
            <person name="Schneeberger K."/>
        </authorList>
    </citation>
    <scope>NUCLEOTIDE SEQUENCE [LARGE SCALE GENOMIC DNA]</scope>
    <source>
        <strain evidence="3">cv. C24</strain>
    </source>
</reference>
<sequence>MGEPEIGFVPGCDCTNLRFFLCMVMGEREIGIVSGDWTSLRLVSCHTTPMKFLFSVIVE</sequence>
<dbReference type="EMBL" id="CACSHJ010000089">
    <property type="protein sequence ID" value="CAA0383974.1"/>
    <property type="molecule type" value="Genomic_DNA"/>
</dbReference>
<gene>
    <name evidence="1" type="ordered locus">At3g28291</name>
    <name evidence="2" type="ORF">C24_LOCUS14171</name>
</gene>
<evidence type="ECO:0000313" key="2">
    <source>
        <dbReference type="EMBL" id="CAA0383974.1"/>
    </source>
</evidence>
<dbReference type="KEGG" id="ath:AT3G28291"/>
<evidence type="ECO:0000313" key="1">
    <source>
        <dbReference type="Araport" id="AT3G28291"/>
    </source>
</evidence>
<dbReference type="GeneID" id="6241473"/>
<protein>
    <submittedName>
        <fullName evidence="2">Uncharacterized protein</fullName>
    </submittedName>
</protein>
<proteinExistence type="predicted"/>
<dbReference type="RefSeq" id="NP_001118729.1">
    <property type="nucleotide sequence ID" value="NM_001125257.1"/>
</dbReference>
<organism evidence="2 3">
    <name type="scientific">Arabidopsis thaliana</name>
    <name type="common">Mouse-ear cress</name>
    <dbReference type="NCBI Taxonomy" id="3702"/>
    <lineage>
        <taxon>Eukaryota</taxon>
        <taxon>Viridiplantae</taxon>
        <taxon>Streptophyta</taxon>
        <taxon>Embryophyta</taxon>
        <taxon>Tracheophyta</taxon>
        <taxon>Spermatophyta</taxon>
        <taxon>Magnoliopsida</taxon>
        <taxon>eudicotyledons</taxon>
        <taxon>Gunneridae</taxon>
        <taxon>Pentapetalae</taxon>
        <taxon>rosids</taxon>
        <taxon>malvids</taxon>
        <taxon>Brassicales</taxon>
        <taxon>Brassicaceae</taxon>
        <taxon>Camelineae</taxon>
        <taxon>Arabidopsis</taxon>
    </lineage>
</organism>
<dbReference type="Proteomes" id="UP000434276">
    <property type="component" value="Unassembled WGS sequence"/>
</dbReference>